<sequence length="1381" mass="155719">MTVSICWSSGQDCQFVSQVFQNTLLPKQTCDTQTDFAQSGFSFNSWLNTTGYTDATPLTGDALDDLEEVLDIVKFYEPTSYTVVNASSNGWNDECELGMVGLPDISPAANCTLQPHCTALDCSMFSPRLGRSFHAAVDIDPCHARVLVQIEKMNFNVALLEKQYGKNTGHAPMMVQIEKMNFNVALLEKQYGKNTCHAPMMVQIEKMNFNVGLLEKQYGDLWQVWLRGIVRMDFTIHNLPSENMYLVNMNLSVCFESSGACEVGPVNIFVNTLLPKKTCDFSSDFVVTGFSLEAMIQTYHLTEVTTLPSYFVQQVLNTASVSQYLLEQSCNRLTSPFGTTFDGWMKGCTTQSLTLEYIKPTETTCYTLPDCTGFQCCVDASVIGRSFLYKISVDACKYKLTVAIEGLEYEQNLLTYKFGTQDKFYINGVFKMDYQIEELPIDGSYLLSVTLSVCLEANADCAVQRVVASSLKIDKPTCTSTGQFAIPGFSVTDWKASKGLGTSDELPEYAASLLMSDMKIAKYMKEPQCTIASPGWQSGGCPLTIDKPMLHDNVTCQVTSSCTGVKCCVYTEELNRNIDVHLLLDPCDQSLSLTIDYLEYNRSLFDFDFGSLQKFYMENVVRVDYVIYDLTNEFKYLVDMNVSICYESSAPCELESMIFHGSVLYKKPCQWRTGFRDPNFSESGWRNEMNITSDAQLFPVDIARLTEALYVGPYQLDTPCQGYNSPYTGAINGWKDECSVSNLENLPSDMMKCYIPPTCSFVRCCHEVGLLGTPMETELAIDSCNFELSVRIEKLEFKVPFHDYQWGVVQSMDLFGLLTMDFVVENLYESRQFLISMNLTLSYESAGPVEAANILMDKVLLSKKQCDWSSDFHISGFSLSTYLVNRNHGPTDPLTPNLLLQFMEDTNLVPFMQDEMCNQTGALYNNESWTQDCAANLTLPTLSDKVNGHITTMCTGVQGCIENDLIQRSIEFSLLLDPCSNRLSISIERARYNRTLREDHYYNLQGIIRLKYNIEDLHTEGYYLLSLVVYFSYETSSSYTPENTFTIFENTKLPKRICSWDQGFKTSGFSKTQWYADNGISDGQVLPDWAASSFLNDLHIAAYLQTEQCGQADLQYTDGWNLGCTKSVSLPNITDSTKCHLTSACTAVECCTEIDFLSRSFRTYLHIDPCTQILYLGIEHFNRNVSLIGYMDGTKKLFALVGSVMIDYVIEDIPGESMYLVSMNISYCYEDGQPCYMVTTVFDNTRLPKDLCEWKTDYHIPNFSFETWQGDQGLIIGDPLPMWAELLLYEQTGLSPYLQDSMFQCSRNSAKFNSSISGGWINECSLTTTIPDLPSSYSDITCHVTSSCTEIECCVDSVKLHRTFHVVVKLDPCKFGHQCWN</sequence>
<dbReference type="OrthoDB" id="6129396at2759"/>
<dbReference type="EMBL" id="CACVKT020007831">
    <property type="protein sequence ID" value="CAC5411203.1"/>
    <property type="molecule type" value="Genomic_DNA"/>
</dbReference>
<organism evidence="1 2">
    <name type="scientific">Mytilus coruscus</name>
    <name type="common">Sea mussel</name>
    <dbReference type="NCBI Taxonomy" id="42192"/>
    <lineage>
        <taxon>Eukaryota</taxon>
        <taxon>Metazoa</taxon>
        <taxon>Spiralia</taxon>
        <taxon>Lophotrochozoa</taxon>
        <taxon>Mollusca</taxon>
        <taxon>Bivalvia</taxon>
        <taxon>Autobranchia</taxon>
        <taxon>Pteriomorphia</taxon>
        <taxon>Mytilida</taxon>
        <taxon>Mytiloidea</taxon>
        <taxon>Mytilidae</taxon>
        <taxon>Mytilinae</taxon>
        <taxon>Mytilus</taxon>
    </lineage>
</organism>
<accession>A0A6J8DRF6</accession>
<reference evidence="1 2" key="1">
    <citation type="submission" date="2020-06" db="EMBL/GenBank/DDBJ databases">
        <authorList>
            <person name="Li R."/>
            <person name="Bekaert M."/>
        </authorList>
    </citation>
    <scope>NUCLEOTIDE SEQUENCE [LARGE SCALE GENOMIC DNA]</scope>
    <source>
        <strain evidence="2">wild</strain>
    </source>
</reference>
<name>A0A6J8DRF6_MYTCO</name>
<evidence type="ECO:0000313" key="1">
    <source>
        <dbReference type="EMBL" id="CAC5411203.1"/>
    </source>
</evidence>
<dbReference type="Proteomes" id="UP000507470">
    <property type="component" value="Unassembled WGS sequence"/>
</dbReference>
<gene>
    <name evidence="1" type="ORF">MCOR_44323</name>
</gene>
<evidence type="ECO:0000313" key="2">
    <source>
        <dbReference type="Proteomes" id="UP000507470"/>
    </source>
</evidence>
<proteinExistence type="predicted"/>
<protein>
    <submittedName>
        <fullName evidence="1">Uncharacterized protein</fullName>
    </submittedName>
</protein>
<keyword evidence="2" id="KW-1185">Reference proteome</keyword>